<accession>A0A9K3JEH0</accession>
<proteinExistence type="predicted"/>
<comment type="caution">
    <text evidence="1">The sequence shown here is derived from an EMBL/GenBank/DDBJ whole genome shotgun (WGS) entry which is preliminary data.</text>
</comment>
<dbReference type="InterPro" id="IPR011050">
    <property type="entry name" value="Pectin_lyase_fold/virulence"/>
</dbReference>
<gene>
    <name evidence="1" type="ORF">HanXRQr2_Chr03g0105151</name>
</gene>
<keyword evidence="2" id="KW-1185">Reference proteome</keyword>
<evidence type="ECO:0000313" key="2">
    <source>
        <dbReference type="Proteomes" id="UP000215914"/>
    </source>
</evidence>
<dbReference type="AlphaFoldDB" id="A0A9K3JEH0"/>
<reference evidence="1" key="1">
    <citation type="journal article" date="2017" name="Nature">
        <title>The sunflower genome provides insights into oil metabolism, flowering and Asterid evolution.</title>
        <authorList>
            <person name="Badouin H."/>
            <person name="Gouzy J."/>
            <person name="Grassa C.J."/>
            <person name="Murat F."/>
            <person name="Staton S.E."/>
            <person name="Cottret L."/>
            <person name="Lelandais-Briere C."/>
            <person name="Owens G.L."/>
            <person name="Carrere S."/>
            <person name="Mayjonade B."/>
            <person name="Legrand L."/>
            <person name="Gill N."/>
            <person name="Kane N.C."/>
            <person name="Bowers J.E."/>
            <person name="Hubner S."/>
            <person name="Bellec A."/>
            <person name="Berard A."/>
            <person name="Berges H."/>
            <person name="Blanchet N."/>
            <person name="Boniface M.C."/>
            <person name="Brunel D."/>
            <person name="Catrice O."/>
            <person name="Chaidir N."/>
            <person name="Claudel C."/>
            <person name="Donnadieu C."/>
            <person name="Faraut T."/>
            <person name="Fievet G."/>
            <person name="Helmstetter N."/>
            <person name="King M."/>
            <person name="Knapp S.J."/>
            <person name="Lai Z."/>
            <person name="Le Paslier M.C."/>
            <person name="Lippi Y."/>
            <person name="Lorenzon L."/>
            <person name="Mandel J.R."/>
            <person name="Marage G."/>
            <person name="Marchand G."/>
            <person name="Marquand E."/>
            <person name="Bret-Mestries E."/>
            <person name="Morien E."/>
            <person name="Nambeesan S."/>
            <person name="Nguyen T."/>
            <person name="Pegot-Espagnet P."/>
            <person name="Pouilly N."/>
            <person name="Raftis F."/>
            <person name="Sallet E."/>
            <person name="Schiex T."/>
            <person name="Thomas J."/>
            <person name="Vandecasteele C."/>
            <person name="Vares D."/>
            <person name="Vear F."/>
            <person name="Vautrin S."/>
            <person name="Crespi M."/>
            <person name="Mangin B."/>
            <person name="Burke J.M."/>
            <person name="Salse J."/>
            <person name="Munos S."/>
            <person name="Vincourt P."/>
            <person name="Rieseberg L.H."/>
            <person name="Langlade N.B."/>
        </authorList>
    </citation>
    <scope>NUCLEOTIDE SEQUENCE</scope>
    <source>
        <tissue evidence="1">Leaves</tissue>
    </source>
</reference>
<organism evidence="1 2">
    <name type="scientific">Helianthus annuus</name>
    <name type="common">Common sunflower</name>
    <dbReference type="NCBI Taxonomy" id="4232"/>
    <lineage>
        <taxon>Eukaryota</taxon>
        <taxon>Viridiplantae</taxon>
        <taxon>Streptophyta</taxon>
        <taxon>Embryophyta</taxon>
        <taxon>Tracheophyta</taxon>
        <taxon>Spermatophyta</taxon>
        <taxon>Magnoliopsida</taxon>
        <taxon>eudicotyledons</taxon>
        <taxon>Gunneridae</taxon>
        <taxon>Pentapetalae</taxon>
        <taxon>asterids</taxon>
        <taxon>campanulids</taxon>
        <taxon>Asterales</taxon>
        <taxon>Asteraceae</taxon>
        <taxon>Asteroideae</taxon>
        <taxon>Heliantheae alliance</taxon>
        <taxon>Heliantheae</taxon>
        <taxon>Helianthus</taxon>
    </lineage>
</organism>
<dbReference type="PANTHER" id="PTHR31339">
    <property type="entry name" value="PECTIN LYASE-RELATED"/>
    <property type="match status" value="1"/>
</dbReference>
<dbReference type="InterPro" id="IPR051801">
    <property type="entry name" value="GH28_Enzymes"/>
</dbReference>
<evidence type="ECO:0000313" key="1">
    <source>
        <dbReference type="EMBL" id="KAF5813975.1"/>
    </source>
</evidence>
<dbReference type="Proteomes" id="UP000215914">
    <property type="component" value="Unassembled WGS sequence"/>
</dbReference>
<name>A0A9K3JEH0_HELAN</name>
<reference evidence="1" key="2">
    <citation type="submission" date="2020-06" db="EMBL/GenBank/DDBJ databases">
        <title>Helianthus annuus Genome sequencing and assembly Release 2.</title>
        <authorList>
            <person name="Gouzy J."/>
            <person name="Langlade N."/>
            <person name="Munos S."/>
        </authorList>
    </citation>
    <scope>NUCLEOTIDE SEQUENCE</scope>
    <source>
        <tissue evidence="1">Leaves</tissue>
    </source>
</reference>
<dbReference type="SUPFAM" id="SSF51126">
    <property type="entry name" value="Pectin lyase-like"/>
    <property type="match status" value="1"/>
</dbReference>
<dbReference type="Gramene" id="mRNA:HanXRQr2_Chr03g0105151">
    <property type="protein sequence ID" value="CDS:HanXRQr2_Chr03g0105151.1"/>
    <property type="gene ID" value="HanXRQr2_Chr03g0105151"/>
</dbReference>
<dbReference type="EMBL" id="MNCJ02000318">
    <property type="protein sequence ID" value="KAF5813975.1"/>
    <property type="molecule type" value="Genomic_DNA"/>
</dbReference>
<keyword evidence="1" id="KW-0456">Lyase</keyword>
<protein>
    <submittedName>
        <fullName evidence="1">Pectin lyase/virulence factor</fullName>
    </submittedName>
</protein>
<dbReference type="Gene3D" id="2.160.20.10">
    <property type="entry name" value="Single-stranded right-handed beta-helix, Pectin lyase-like"/>
    <property type="match status" value="1"/>
</dbReference>
<dbReference type="InterPro" id="IPR012334">
    <property type="entry name" value="Pectin_lyas_fold"/>
</dbReference>
<dbReference type="PANTHER" id="PTHR31339:SF87">
    <property type="entry name" value="GLYCOSIDE HYDROLASE, FAMILY 28, PECTIN LYASE FOLD_VIRULENCE FACTOR-RELATED"/>
    <property type="match status" value="1"/>
</dbReference>
<sequence length="72" mass="8019">MSGGIQDVRAEDVAINSKSGVRIKTGVGRGGFVKDMYVKGFTMHTMKWPFWMMGNYGSHLDDNWDPNAIPVI</sequence>
<dbReference type="GO" id="GO:0016829">
    <property type="term" value="F:lyase activity"/>
    <property type="evidence" value="ECO:0007669"/>
    <property type="project" value="UniProtKB-KW"/>
</dbReference>